<feature type="domain" description="4Fe-4S ferredoxin-type" evidence="8">
    <location>
        <begin position="255"/>
        <end position="282"/>
    </location>
</feature>
<feature type="transmembrane region" description="Helical" evidence="7">
    <location>
        <begin position="141"/>
        <end position="160"/>
    </location>
</feature>
<feature type="transmembrane region" description="Helical" evidence="7">
    <location>
        <begin position="20"/>
        <end position="38"/>
    </location>
</feature>
<feature type="domain" description="4Fe-4S ferredoxin-type" evidence="8">
    <location>
        <begin position="225"/>
        <end position="253"/>
    </location>
</feature>
<dbReference type="Pfam" id="PF12801">
    <property type="entry name" value="Fer4_5"/>
    <property type="match status" value="2"/>
</dbReference>
<dbReference type="GO" id="GO:0051536">
    <property type="term" value="F:iron-sulfur cluster binding"/>
    <property type="evidence" value="ECO:0007669"/>
    <property type="project" value="UniProtKB-KW"/>
</dbReference>
<feature type="transmembrane region" description="Helical" evidence="7">
    <location>
        <begin position="186"/>
        <end position="205"/>
    </location>
</feature>
<keyword evidence="5" id="KW-0411">Iron-sulfur</keyword>
<evidence type="ECO:0000259" key="8">
    <source>
        <dbReference type="PROSITE" id="PS51379"/>
    </source>
</evidence>
<keyword evidence="2" id="KW-1003">Cell membrane</keyword>
<dbReference type="PROSITE" id="PS00198">
    <property type="entry name" value="4FE4S_FER_1"/>
    <property type="match status" value="2"/>
</dbReference>
<evidence type="ECO:0000256" key="7">
    <source>
        <dbReference type="SAM" id="Phobius"/>
    </source>
</evidence>
<evidence type="ECO:0000313" key="10">
    <source>
        <dbReference type="Proteomes" id="UP000014216"/>
    </source>
</evidence>
<dbReference type="EMBL" id="APJX01000017">
    <property type="protein sequence ID" value="EMS77302.1"/>
    <property type="molecule type" value="Genomic_DNA"/>
</dbReference>
<dbReference type="SUPFAM" id="SSF54862">
    <property type="entry name" value="4Fe-4S ferredoxins"/>
    <property type="match status" value="1"/>
</dbReference>
<reference evidence="9 10" key="1">
    <citation type="journal article" date="2013" name="Genome Announc.">
        <title>Draft Genome Sequence of Desulfotignum phosphitoxidans DSM 13687 Strain FiPS-3.</title>
        <authorList>
            <person name="Poehlein A."/>
            <person name="Daniel R."/>
            <person name="Simeonova D.D."/>
        </authorList>
    </citation>
    <scope>NUCLEOTIDE SEQUENCE [LARGE SCALE GENOMIC DNA]</scope>
    <source>
        <strain evidence="9 10">DSM 13687</strain>
    </source>
</reference>
<dbReference type="PROSITE" id="PS51379">
    <property type="entry name" value="4FE4S_FER_2"/>
    <property type="match status" value="2"/>
</dbReference>
<evidence type="ECO:0000256" key="1">
    <source>
        <dbReference type="ARBA" id="ARBA00004236"/>
    </source>
</evidence>
<evidence type="ECO:0000256" key="3">
    <source>
        <dbReference type="ARBA" id="ARBA00022723"/>
    </source>
</evidence>
<protein>
    <submittedName>
        <fullName evidence="9">4Fe-4S ferredoxin iron-sulfur binding domain-containing protein</fullName>
    </submittedName>
</protein>
<dbReference type="OrthoDB" id="9784262at2"/>
<accession>S0FZC2</accession>
<evidence type="ECO:0000256" key="6">
    <source>
        <dbReference type="ARBA" id="ARBA00023136"/>
    </source>
</evidence>
<dbReference type="PANTHER" id="PTHR30224:SF4">
    <property type="entry name" value="ELECTRON TRANSPORT PROTEIN YCCM-RELATED"/>
    <property type="match status" value="1"/>
</dbReference>
<feature type="transmembrane region" description="Helical" evidence="7">
    <location>
        <begin position="291"/>
        <end position="310"/>
    </location>
</feature>
<comment type="caution">
    <text evidence="9">The sequence shown here is derived from an EMBL/GenBank/DDBJ whole genome shotgun (WGS) entry which is preliminary data.</text>
</comment>
<dbReference type="AlphaFoldDB" id="S0FZC2"/>
<dbReference type="InterPro" id="IPR052378">
    <property type="entry name" value="NosR_regulator"/>
</dbReference>
<evidence type="ECO:0000256" key="2">
    <source>
        <dbReference type="ARBA" id="ARBA00022475"/>
    </source>
</evidence>
<keyword evidence="7" id="KW-1133">Transmembrane helix</keyword>
<keyword evidence="4" id="KW-0408">Iron</keyword>
<dbReference type="GO" id="GO:0005886">
    <property type="term" value="C:plasma membrane"/>
    <property type="evidence" value="ECO:0007669"/>
    <property type="project" value="UniProtKB-SubCell"/>
</dbReference>
<name>S0FZC2_9BACT</name>
<comment type="subcellular location">
    <subcellularLocation>
        <location evidence="1">Cell membrane</location>
    </subcellularLocation>
</comment>
<evidence type="ECO:0000313" key="9">
    <source>
        <dbReference type="EMBL" id="EMS77302.1"/>
    </source>
</evidence>
<sequence>MTGKKSLLGSFLSVRRWFQLIFLGITLAIGIQFTWFVFHLEQGVVPDFNRPPGVEAFLPISALVSLKHTLSTWTINDIHPSGLVIFLIVCATALVVKKGVCSWVCPFGLFSEILAKVHFRLFHRTLTLPKWIDTSLRSLKYLLAGFFIYYIFYKMPLPAIEQFIHSPYNRFADIQMLAFFTDISPLAFKVMAGLMVLSFVIPYFWCRYLCPYGAVLSVLGLLSIGHIHRDPDLCTKCGKCENHCPGLIQIRQKQQIRSPECSACLSCVAVCPEKNAIRFSLPPVRSSFRHALPGIVIAVLFVAGIAAARLSGNWHNSISKQAYLAHVTRPPSVQTGGHPEIDVEKMKKMIQAMKARRAQTAPFIEMKGE</sequence>
<keyword evidence="6 7" id="KW-0472">Membrane</keyword>
<dbReference type="Pfam" id="PF13237">
    <property type="entry name" value="Fer4_10"/>
    <property type="match status" value="1"/>
</dbReference>
<dbReference type="Proteomes" id="UP000014216">
    <property type="component" value="Unassembled WGS sequence"/>
</dbReference>
<evidence type="ECO:0000256" key="5">
    <source>
        <dbReference type="ARBA" id="ARBA00023014"/>
    </source>
</evidence>
<dbReference type="GO" id="GO:0046872">
    <property type="term" value="F:metal ion binding"/>
    <property type="evidence" value="ECO:0007669"/>
    <property type="project" value="UniProtKB-KW"/>
</dbReference>
<dbReference type="RefSeq" id="WP_006968671.1">
    <property type="nucleotide sequence ID" value="NZ_APJX01000017.1"/>
</dbReference>
<organism evidence="9 10">
    <name type="scientific">Desulfotignum phosphitoxidans DSM 13687</name>
    <dbReference type="NCBI Taxonomy" id="1286635"/>
    <lineage>
        <taxon>Bacteria</taxon>
        <taxon>Pseudomonadati</taxon>
        <taxon>Thermodesulfobacteriota</taxon>
        <taxon>Desulfobacteria</taxon>
        <taxon>Desulfobacterales</taxon>
        <taxon>Desulfobacteraceae</taxon>
        <taxon>Desulfotignum</taxon>
    </lineage>
</organism>
<evidence type="ECO:0000256" key="4">
    <source>
        <dbReference type="ARBA" id="ARBA00023004"/>
    </source>
</evidence>
<dbReference type="Gene3D" id="3.30.70.20">
    <property type="match status" value="1"/>
</dbReference>
<proteinExistence type="predicted"/>
<dbReference type="InterPro" id="IPR017896">
    <property type="entry name" value="4Fe4S_Fe-S-bd"/>
</dbReference>
<keyword evidence="3" id="KW-0479">Metal-binding</keyword>
<feature type="transmembrane region" description="Helical" evidence="7">
    <location>
        <begin position="78"/>
        <end position="96"/>
    </location>
</feature>
<dbReference type="InterPro" id="IPR017900">
    <property type="entry name" value="4Fe4S_Fe_S_CS"/>
</dbReference>
<keyword evidence="7" id="KW-0812">Transmembrane</keyword>
<dbReference type="PATRIC" id="fig|1286635.3.peg.4720"/>
<keyword evidence="10" id="KW-1185">Reference proteome</keyword>
<dbReference type="PANTHER" id="PTHR30224">
    <property type="entry name" value="ELECTRON TRANSPORT PROTEIN"/>
    <property type="match status" value="1"/>
</dbReference>
<gene>
    <name evidence="9" type="ORF">Dpo_17c00060</name>
</gene>